<keyword evidence="2" id="KW-1185">Reference proteome</keyword>
<dbReference type="Proteomes" id="UP000237655">
    <property type="component" value="Chromosome"/>
</dbReference>
<accession>A0A2S0MKF4</accession>
<proteinExistence type="predicted"/>
<organism evidence="1 2">
    <name type="scientific">Pukyongiella litopenaei</name>
    <dbReference type="NCBI Taxonomy" id="2605946"/>
    <lineage>
        <taxon>Bacteria</taxon>
        <taxon>Pseudomonadati</taxon>
        <taxon>Pseudomonadota</taxon>
        <taxon>Alphaproteobacteria</taxon>
        <taxon>Rhodobacterales</taxon>
        <taxon>Paracoccaceae</taxon>
        <taxon>Pukyongiella</taxon>
    </lineage>
</organism>
<evidence type="ECO:0000313" key="2">
    <source>
        <dbReference type="Proteomes" id="UP000237655"/>
    </source>
</evidence>
<name>A0A2S0MKF4_9RHOB</name>
<gene>
    <name evidence="1" type="ORF">C6Y53_00550</name>
</gene>
<evidence type="ECO:0000313" key="1">
    <source>
        <dbReference type="EMBL" id="AVO36346.1"/>
    </source>
</evidence>
<dbReference type="EMBL" id="CP027665">
    <property type="protein sequence ID" value="AVO36346.1"/>
    <property type="molecule type" value="Genomic_DNA"/>
</dbReference>
<dbReference type="RefSeq" id="WP_106470661.1">
    <property type="nucleotide sequence ID" value="NZ_CP027665.1"/>
</dbReference>
<reference evidence="2" key="1">
    <citation type="submission" date="2018-03" db="EMBL/GenBank/DDBJ databases">
        <title>Genomic analysis of the strain SH-1 isolated from shrimp intestine.</title>
        <authorList>
            <person name="Kim Y.-S."/>
            <person name="Kim S.-E."/>
            <person name="Kim K.-H."/>
        </authorList>
    </citation>
    <scope>NUCLEOTIDE SEQUENCE [LARGE SCALE GENOMIC DNA]</scope>
    <source>
        <strain evidence="2">SH-1</strain>
    </source>
</reference>
<dbReference type="AlphaFoldDB" id="A0A2S0MKF4"/>
<protein>
    <submittedName>
        <fullName evidence="1">Uncharacterized protein</fullName>
    </submittedName>
</protein>
<sequence length="149" mass="15925">MISAEDLIAGAATEHAVDIPEALLPDADDRRVMLRPLTVRDLRLIARAARDNDDLSGALMVRQALVDPALSLDQIGALPAGLLQFLLSEVNRISGITATEAEVMDALEDPLVQASLLLSRELGWTPEEVGRLTLGETMLHVAALRGRGG</sequence>
<dbReference type="KEGG" id="thas:C6Y53_00550"/>